<dbReference type="InterPro" id="IPR022065">
    <property type="entry name" value="Uncharacterised_TMEM59"/>
</dbReference>
<evidence type="ECO:0000256" key="7">
    <source>
        <dbReference type="ARBA" id="ARBA00023136"/>
    </source>
</evidence>
<dbReference type="Pfam" id="PF12280">
    <property type="entry name" value="BSMAP"/>
    <property type="match status" value="1"/>
</dbReference>
<comment type="subcellular location">
    <subcellularLocation>
        <location evidence="1">Golgi apparatus membrane</location>
        <topology evidence="1">Single-pass type I membrane protein</topology>
    </subcellularLocation>
</comment>
<name>A0AAV2NQW6_9HYME</name>
<keyword evidence="6" id="KW-0333">Golgi apparatus</keyword>
<evidence type="ECO:0000313" key="12">
    <source>
        <dbReference type="Proteomes" id="UP001497644"/>
    </source>
</evidence>
<accession>A0AAV2NQW6</accession>
<reference evidence="11" key="1">
    <citation type="submission" date="2024-04" db="EMBL/GenBank/DDBJ databases">
        <authorList>
            <consortium name="Molecular Ecology Group"/>
        </authorList>
    </citation>
    <scope>NUCLEOTIDE SEQUENCE</scope>
</reference>
<evidence type="ECO:0000256" key="4">
    <source>
        <dbReference type="ARBA" id="ARBA00022729"/>
    </source>
</evidence>
<dbReference type="PANTHER" id="PTHR28652">
    <property type="entry name" value="TRANSMEMBRANE PROTEIN 59-LIKE PROTEIN"/>
    <property type="match status" value="1"/>
</dbReference>
<feature type="signal peptide" evidence="10">
    <location>
        <begin position="1"/>
        <end position="22"/>
    </location>
</feature>
<evidence type="ECO:0000313" key="11">
    <source>
        <dbReference type="EMBL" id="CAL1682196.1"/>
    </source>
</evidence>
<keyword evidence="8" id="KW-0325">Glycoprotein</keyword>
<protein>
    <recommendedName>
        <fullName evidence="13">Transmembrane protein 59</fullName>
    </recommendedName>
</protein>
<evidence type="ECO:0000256" key="1">
    <source>
        <dbReference type="ARBA" id="ARBA00004614"/>
    </source>
</evidence>
<dbReference type="AlphaFoldDB" id="A0AAV2NQW6"/>
<evidence type="ECO:0000256" key="6">
    <source>
        <dbReference type="ARBA" id="ARBA00023034"/>
    </source>
</evidence>
<keyword evidence="12" id="KW-1185">Reference proteome</keyword>
<evidence type="ECO:0000256" key="9">
    <source>
        <dbReference type="SAM" id="Phobius"/>
    </source>
</evidence>
<dbReference type="EMBL" id="OZ034826">
    <property type="protein sequence ID" value="CAL1682196.1"/>
    <property type="molecule type" value="Genomic_DNA"/>
</dbReference>
<keyword evidence="3 9" id="KW-0812">Transmembrane</keyword>
<proteinExistence type="inferred from homology"/>
<evidence type="ECO:0000256" key="10">
    <source>
        <dbReference type="SAM" id="SignalP"/>
    </source>
</evidence>
<feature type="transmembrane region" description="Helical" evidence="9">
    <location>
        <begin position="221"/>
        <end position="241"/>
    </location>
</feature>
<sequence>MTRGGMEVTVLLVLLVAELTRGNTFYSREDPCISLCEKTPTSSSNVRNMYVKSCCQRGCRFFNLVDLRSGWESNSLNGTRDACEASCTEAYTDLQDRYACGTGCDFMAKQRISDLVSLFSIAICIEQGIDSNVLLMSPDMPENDILTDPGLRKELLPGWWDTDGFKLPQTYVKTVPMDAGTIDYALSSDYSGETEQTSVPDWFHCALKQIRVPYWDIGVPYWLFASAIAVFIMLSMLWLCLSTGDVPTTSRKDVLIDMSTSPKVALYMPDEAPLYKDPPPKYEHSSDHCEF</sequence>
<dbReference type="GO" id="GO:0000139">
    <property type="term" value="C:Golgi membrane"/>
    <property type="evidence" value="ECO:0007669"/>
    <property type="project" value="UniProtKB-SubCell"/>
</dbReference>
<keyword evidence="4 10" id="KW-0732">Signal</keyword>
<organism evidence="11 12">
    <name type="scientific">Lasius platythorax</name>
    <dbReference type="NCBI Taxonomy" id="488582"/>
    <lineage>
        <taxon>Eukaryota</taxon>
        <taxon>Metazoa</taxon>
        <taxon>Ecdysozoa</taxon>
        <taxon>Arthropoda</taxon>
        <taxon>Hexapoda</taxon>
        <taxon>Insecta</taxon>
        <taxon>Pterygota</taxon>
        <taxon>Neoptera</taxon>
        <taxon>Endopterygota</taxon>
        <taxon>Hymenoptera</taxon>
        <taxon>Apocrita</taxon>
        <taxon>Aculeata</taxon>
        <taxon>Formicoidea</taxon>
        <taxon>Formicidae</taxon>
        <taxon>Formicinae</taxon>
        <taxon>Lasius</taxon>
        <taxon>Lasius</taxon>
    </lineage>
</organism>
<evidence type="ECO:0000256" key="5">
    <source>
        <dbReference type="ARBA" id="ARBA00022989"/>
    </source>
</evidence>
<dbReference type="PANTHER" id="PTHR28652:SF2">
    <property type="entry name" value="TRANSMEMBRANE PROTEIN 59-LIKE PROTEIN"/>
    <property type="match status" value="1"/>
</dbReference>
<feature type="chain" id="PRO_5043707725" description="Transmembrane protein 59" evidence="10">
    <location>
        <begin position="23"/>
        <end position="291"/>
    </location>
</feature>
<gene>
    <name evidence="11" type="ORF">LPLAT_LOCUS8054</name>
</gene>
<keyword evidence="5 9" id="KW-1133">Transmembrane helix</keyword>
<evidence type="ECO:0000256" key="8">
    <source>
        <dbReference type="ARBA" id="ARBA00023180"/>
    </source>
</evidence>
<dbReference type="Proteomes" id="UP001497644">
    <property type="component" value="Chromosome 3"/>
</dbReference>
<comment type="similarity">
    <text evidence="2">Belongs to the TMEM59 family.</text>
</comment>
<evidence type="ECO:0008006" key="13">
    <source>
        <dbReference type="Google" id="ProtNLM"/>
    </source>
</evidence>
<evidence type="ECO:0000256" key="3">
    <source>
        <dbReference type="ARBA" id="ARBA00022692"/>
    </source>
</evidence>
<evidence type="ECO:0000256" key="2">
    <source>
        <dbReference type="ARBA" id="ARBA00009643"/>
    </source>
</evidence>
<keyword evidence="7 9" id="KW-0472">Membrane</keyword>